<feature type="transmembrane region" description="Helical" evidence="5">
    <location>
        <begin position="244"/>
        <end position="269"/>
    </location>
</feature>
<feature type="transmembrane region" description="Helical" evidence="5">
    <location>
        <begin position="92"/>
        <end position="110"/>
    </location>
</feature>
<accession>A0A7Z0CP84</accession>
<keyword evidence="4 5" id="KW-0472">Membrane</keyword>
<feature type="transmembrane region" description="Helical" evidence="5">
    <location>
        <begin position="314"/>
        <end position="333"/>
    </location>
</feature>
<evidence type="ECO:0000256" key="2">
    <source>
        <dbReference type="ARBA" id="ARBA00022692"/>
    </source>
</evidence>
<evidence type="ECO:0000256" key="6">
    <source>
        <dbReference type="RuleBase" id="RU000320"/>
    </source>
</evidence>
<dbReference type="NCBIfam" id="TIGR01770">
    <property type="entry name" value="NDH_I_N"/>
    <property type="match status" value="1"/>
</dbReference>
<comment type="catalytic activity">
    <reaction evidence="5">
        <text>a quinone + NADH + 5 H(+)(in) = a quinol + NAD(+) + 4 H(+)(out)</text>
        <dbReference type="Rhea" id="RHEA:57888"/>
        <dbReference type="ChEBI" id="CHEBI:15378"/>
        <dbReference type="ChEBI" id="CHEBI:24646"/>
        <dbReference type="ChEBI" id="CHEBI:57540"/>
        <dbReference type="ChEBI" id="CHEBI:57945"/>
        <dbReference type="ChEBI" id="CHEBI:132124"/>
    </reaction>
</comment>
<dbReference type="GO" id="GO:0042773">
    <property type="term" value="P:ATP synthesis coupled electron transport"/>
    <property type="evidence" value="ECO:0007669"/>
    <property type="project" value="InterPro"/>
</dbReference>
<dbReference type="EC" id="7.1.1.-" evidence="5"/>
<dbReference type="GO" id="GO:0048038">
    <property type="term" value="F:quinone binding"/>
    <property type="evidence" value="ECO:0007669"/>
    <property type="project" value="UniProtKB-KW"/>
</dbReference>
<keyword evidence="2 5" id="KW-0812">Transmembrane</keyword>
<feature type="transmembrane region" description="Helical" evidence="5">
    <location>
        <begin position="340"/>
        <end position="357"/>
    </location>
</feature>
<gene>
    <name evidence="5" type="primary">nuoN</name>
    <name evidence="8" type="ORF">BJ993_002652</name>
</gene>
<comment type="subunit">
    <text evidence="5">NDH-1 is composed of 14 different subunits. Subunits NuoA, H, J, K, L, M, N constitute the membrane sector of the complex.</text>
</comment>
<dbReference type="RefSeq" id="WP_179649181.1">
    <property type="nucleotide sequence ID" value="NZ_JACBZM010000001.1"/>
</dbReference>
<name>A0A7Z0CP84_9ACTN</name>
<evidence type="ECO:0000256" key="1">
    <source>
        <dbReference type="ARBA" id="ARBA00004127"/>
    </source>
</evidence>
<evidence type="ECO:0000256" key="4">
    <source>
        <dbReference type="ARBA" id="ARBA00023136"/>
    </source>
</evidence>
<dbReference type="EMBL" id="JACBZM010000001">
    <property type="protein sequence ID" value="NYI45572.1"/>
    <property type="molecule type" value="Genomic_DNA"/>
</dbReference>
<proteinExistence type="inferred from homology"/>
<dbReference type="GO" id="GO:0005886">
    <property type="term" value="C:plasma membrane"/>
    <property type="evidence" value="ECO:0007669"/>
    <property type="project" value="UniProtKB-SubCell"/>
</dbReference>
<organism evidence="8 9">
    <name type="scientific">Nocardioides aromaticivorans</name>
    <dbReference type="NCBI Taxonomy" id="200618"/>
    <lineage>
        <taxon>Bacteria</taxon>
        <taxon>Bacillati</taxon>
        <taxon>Actinomycetota</taxon>
        <taxon>Actinomycetes</taxon>
        <taxon>Propionibacteriales</taxon>
        <taxon>Nocardioidaceae</taxon>
        <taxon>Nocardioides</taxon>
    </lineage>
</organism>
<feature type="transmembrane region" description="Helical" evidence="5">
    <location>
        <begin position="453"/>
        <end position="474"/>
    </location>
</feature>
<comment type="subcellular location">
    <subcellularLocation>
        <location evidence="5">Cell membrane</location>
        <topology evidence="5">Multi-pass membrane protein</topology>
    </subcellularLocation>
    <subcellularLocation>
        <location evidence="1">Endomembrane system</location>
        <topology evidence="1">Multi-pass membrane protein</topology>
    </subcellularLocation>
    <subcellularLocation>
        <location evidence="6">Membrane</location>
        <topology evidence="6">Multi-pass membrane protein</topology>
    </subcellularLocation>
</comment>
<feature type="transmembrane region" description="Helical" evidence="5">
    <location>
        <begin position="147"/>
        <end position="164"/>
    </location>
</feature>
<dbReference type="NCBIfam" id="NF004441">
    <property type="entry name" value="PRK05777.1-4"/>
    <property type="match status" value="1"/>
</dbReference>
<keyword evidence="5" id="KW-0813">Transport</keyword>
<feature type="transmembrane region" description="Helical" evidence="5">
    <location>
        <begin position="495"/>
        <end position="517"/>
    </location>
</feature>
<comment type="function">
    <text evidence="5">NDH-1 shuttles electrons from NADH, via FMN and iron-sulfur (Fe-S) centers, to quinones in the respiratory chain. The immediate electron acceptor for the enzyme in this species is believed to be a menaquinone. Couples the redox reaction to proton translocation (for every two electrons transferred, four hydrogen ions are translocated across the cytoplasmic membrane), and thus conserves the redox energy in a proton gradient.</text>
</comment>
<feature type="domain" description="NADH:quinone oxidoreductase/Mrp antiporter transmembrane" evidence="7">
    <location>
        <begin position="164"/>
        <end position="465"/>
    </location>
</feature>
<feature type="transmembrane region" description="Helical" evidence="5">
    <location>
        <begin position="170"/>
        <end position="190"/>
    </location>
</feature>
<keyword evidence="5" id="KW-0874">Quinone</keyword>
<feature type="transmembrane region" description="Helical" evidence="5">
    <location>
        <begin position="281"/>
        <end position="302"/>
    </location>
</feature>
<dbReference type="Proteomes" id="UP000562045">
    <property type="component" value="Unassembled WGS sequence"/>
</dbReference>
<dbReference type="GO" id="GO:0012505">
    <property type="term" value="C:endomembrane system"/>
    <property type="evidence" value="ECO:0007669"/>
    <property type="project" value="UniProtKB-SubCell"/>
</dbReference>
<comment type="caution">
    <text evidence="8">The sequence shown here is derived from an EMBL/GenBank/DDBJ whole genome shotgun (WGS) entry which is preliminary data.</text>
</comment>
<keyword evidence="5" id="KW-0520">NAD</keyword>
<dbReference type="HAMAP" id="MF_00445">
    <property type="entry name" value="NDH1_NuoN_1"/>
    <property type="match status" value="1"/>
</dbReference>
<comment type="similarity">
    <text evidence="5">Belongs to the complex I subunit 2 family.</text>
</comment>
<keyword evidence="5" id="KW-1003">Cell membrane</keyword>
<dbReference type="GO" id="GO:0050136">
    <property type="term" value="F:NADH dehydrogenase (quinone) (non-electrogenic) activity"/>
    <property type="evidence" value="ECO:0007669"/>
    <property type="project" value="UniProtKB-UniRule"/>
</dbReference>
<evidence type="ECO:0000313" key="8">
    <source>
        <dbReference type="EMBL" id="NYI45572.1"/>
    </source>
</evidence>
<protein>
    <recommendedName>
        <fullName evidence="5">NADH-quinone oxidoreductase subunit N</fullName>
        <ecNumber evidence="5">7.1.1.-</ecNumber>
    </recommendedName>
    <alternativeName>
        <fullName evidence="5">NADH dehydrogenase I subunit N</fullName>
    </alternativeName>
    <alternativeName>
        <fullName evidence="5">NDH-1 subunit N</fullName>
    </alternativeName>
</protein>
<evidence type="ECO:0000256" key="3">
    <source>
        <dbReference type="ARBA" id="ARBA00022989"/>
    </source>
</evidence>
<feature type="transmembrane region" description="Helical" evidence="5">
    <location>
        <begin position="418"/>
        <end position="441"/>
    </location>
</feature>
<feature type="transmembrane region" description="Helical" evidence="5">
    <location>
        <begin position="13"/>
        <end position="33"/>
    </location>
</feature>
<keyword evidence="3 5" id="KW-1133">Transmembrane helix</keyword>
<reference evidence="8 9" key="1">
    <citation type="submission" date="2020-07" db="EMBL/GenBank/DDBJ databases">
        <title>Sequencing the genomes of 1000 actinobacteria strains.</title>
        <authorList>
            <person name="Klenk H.-P."/>
        </authorList>
    </citation>
    <scope>NUCLEOTIDE SEQUENCE [LARGE SCALE GENOMIC DNA]</scope>
    <source>
        <strain evidence="8 9">DSM 15131</strain>
    </source>
</reference>
<evidence type="ECO:0000313" key="9">
    <source>
        <dbReference type="Proteomes" id="UP000562045"/>
    </source>
</evidence>
<dbReference type="PANTHER" id="PTHR22773">
    <property type="entry name" value="NADH DEHYDROGENASE"/>
    <property type="match status" value="1"/>
</dbReference>
<feature type="transmembrane region" description="Helical" evidence="5">
    <location>
        <begin position="377"/>
        <end position="397"/>
    </location>
</feature>
<dbReference type="PROSITE" id="PS51257">
    <property type="entry name" value="PROKAR_LIPOPROTEIN"/>
    <property type="match status" value="1"/>
</dbReference>
<feature type="transmembrane region" description="Helical" evidence="5">
    <location>
        <begin position="202"/>
        <end position="224"/>
    </location>
</feature>
<dbReference type="AlphaFoldDB" id="A0A7Z0CP84"/>
<keyword evidence="5" id="KW-1278">Translocase</keyword>
<dbReference type="InterPro" id="IPR010096">
    <property type="entry name" value="NADH-Q_OxRdtase_suN/2"/>
</dbReference>
<dbReference type="InterPro" id="IPR001750">
    <property type="entry name" value="ND/Mrp_TM"/>
</dbReference>
<evidence type="ECO:0000259" key="7">
    <source>
        <dbReference type="Pfam" id="PF00361"/>
    </source>
</evidence>
<evidence type="ECO:0000256" key="5">
    <source>
        <dbReference type="HAMAP-Rule" id="MF_00445"/>
    </source>
</evidence>
<dbReference type="GO" id="GO:0008137">
    <property type="term" value="F:NADH dehydrogenase (ubiquinone) activity"/>
    <property type="evidence" value="ECO:0007669"/>
    <property type="project" value="InterPro"/>
</dbReference>
<feature type="transmembrane region" description="Helical" evidence="5">
    <location>
        <begin position="45"/>
        <end position="62"/>
    </location>
</feature>
<sequence length="533" mass="55603">MEFVKPELEYAELLPLLIVLGAACVGVLFEALLPRDLRRLPQVALSLAALISALVATILVGADLDEHTGIAGAEGKGLVGAMGSVVVDGPTVYLWGLLLVFAIGGVALFAERRLEGGVSAFTGQAAALPGTDTERDASTRGLEHTEVYPLLLFAVGGMLLFPASGDLLTMFVALEVLSLPLYLLCGLARRRRLLSQEAAMKYFLLGAFASGFFLYGAALVYGYAGSVTFAGINEAVRAGGANHGLLLAGIALLSVGLLFKVGAAPFQAWTPDVYQGAPTAVTAFMAAGTKVAAFGALLRLLYVAFGGERWSWQPMLWVVAIASMVLGAALAVVQNDVKRMLAYSSVAHTGFLLVGVLGVQSAGDLAEGQYTSLEGVLFYLTTYGFAMIGSFAVVTLVRDAGGEATHYDRWAGLGKRSPLVAGAFAFFLLSMAGIPLTAGFIGKWAVFTSAMSAGAWPIVLVAIASSIVAITFYVRHIRLMFFTEAHPDGGGAVTTPSLLTSVTVVVCLAATLVLGVVPGPVLELVTHTGDFIR</sequence>
<dbReference type="Pfam" id="PF00361">
    <property type="entry name" value="Proton_antipo_M"/>
    <property type="match status" value="1"/>
</dbReference>